<evidence type="ECO:0000256" key="1">
    <source>
        <dbReference type="SAM" id="Phobius"/>
    </source>
</evidence>
<dbReference type="RefSeq" id="WP_145975001.1">
    <property type="nucleotide sequence ID" value="NZ_CYPU01000065.1"/>
</dbReference>
<gene>
    <name evidence="2" type="ORF">RUA4292_03375</name>
</gene>
<feature type="transmembrane region" description="Helical" evidence="1">
    <location>
        <begin position="347"/>
        <end position="368"/>
    </location>
</feature>
<keyword evidence="1" id="KW-1133">Transmembrane helix</keyword>
<feature type="transmembrane region" description="Helical" evidence="1">
    <location>
        <begin position="324"/>
        <end position="341"/>
    </location>
</feature>
<dbReference type="Proteomes" id="UP000050783">
    <property type="component" value="Unassembled WGS sequence"/>
</dbReference>
<protein>
    <submittedName>
        <fullName evidence="2">Uncharacterized protein</fullName>
    </submittedName>
</protein>
<keyword evidence="1" id="KW-0472">Membrane</keyword>
<name>A0A0N7LQW8_9RHOB</name>
<feature type="transmembrane region" description="Helical" evidence="1">
    <location>
        <begin position="102"/>
        <end position="125"/>
    </location>
</feature>
<feature type="transmembrane region" description="Helical" evidence="1">
    <location>
        <begin position="6"/>
        <end position="24"/>
    </location>
</feature>
<dbReference type="EMBL" id="CYPU01000065">
    <property type="protein sequence ID" value="CUH49180.1"/>
    <property type="molecule type" value="Genomic_DNA"/>
</dbReference>
<feature type="transmembrane region" description="Helical" evidence="1">
    <location>
        <begin position="380"/>
        <end position="399"/>
    </location>
</feature>
<dbReference type="OrthoDB" id="271600at2"/>
<accession>A0A0N7LQW8</accession>
<evidence type="ECO:0000313" key="2">
    <source>
        <dbReference type="EMBL" id="CUH49180.1"/>
    </source>
</evidence>
<feature type="transmembrane region" description="Helical" evidence="1">
    <location>
        <begin position="58"/>
        <end position="81"/>
    </location>
</feature>
<feature type="transmembrane region" description="Helical" evidence="1">
    <location>
        <begin position="167"/>
        <end position="189"/>
    </location>
</feature>
<dbReference type="AlphaFoldDB" id="A0A0N7LQW8"/>
<feature type="transmembrane region" description="Helical" evidence="1">
    <location>
        <begin position="271"/>
        <end position="293"/>
    </location>
</feature>
<keyword evidence="1" id="KW-0812">Transmembrane</keyword>
<organism evidence="2 3">
    <name type="scientific">Ruegeria atlantica</name>
    <dbReference type="NCBI Taxonomy" id="81569"/>
    <lineage>
        <taxon>Bacteria</taxon>
        <taxon>Pseudomonadati</taxon>
        <taxon>Pseudomonadota</taxon>
        <taxon>Alphaproteobacteria</taxon>
        <taxon>Rhodobacterales</taxon>
        <taxon>Roseobacteraceae</taxon>
        <taxon>Ruegeria</taxon>
    </lineage>
</organism>
<proteinExistence type="predicted"/>
<feature type="transmembrane region" description="Helical" evidence="1">
    <location>
        <begin position="240"/>
        <end position="259"/>
    </location>
</feature>
<dbReference type="GeneID" id="55494531"/>
<dbReference type="Gene3D" id="1.20.1740.10">
    <property type="entry name" value="Amino acid/polyamine transporter I"/>
    <property type="match status" value="1"/>
</dbReference>
<sequence>MIPTITFVAIGAVVLLGLLFAPFSQTAIWRATVTPLASIIGSGFLVSAPLLAREFGGFAALAMALLILVAMLIGWTIRYNIRVVEPQLAADKDHVLHSIEQLSHIVLAFAYFISVSYYLALLGHFVLQGANIDRPELAKPIAISLLVVIGLLGWSGGAQKVARVERYATALNLSVIAGFLAALAVFAFGKIVGPGDFLSAAGKFELKSLPVLLGLLIVVQGFETTRFMGEEFDAQTRIKAMWNAQLLSGVVYIVFFILLSPLLIDLSQGEGVAAVISVSAMVAGILPISLTIAATASQFSASVADSIGDAGLIGEITHDRVNPSHAYGLIALVGIGILWSTDVDQVIALASRAFALFYALQCLVAFEAARKRKGDEKKAAAFLALSIVSGAVFIFGVPAG</sequence>
<evidence type="ECO:0000313" key="3">
    <source>
        <dbReference type="Proteomes" id="UP000050783"/>
    </source>
</evidence>
<feature type="transmembrane region" description="Helical" evidence="1">
    <location>
        <begin position="209"/>
        <end position="228"/>
    </location>
</feature>
<feature type="transmembrane region" description="Helical" evidence="1">
    <location>
        <begin position="137"/>
        <end position="155"/>
    </location>
</feature>
<reference evidence="2 3" key="1">
    <citation type="submission" date="2015-09" db="EMBL/GenBank/DDBJ databases">
        <authorList>
            <consortium name="Swine Surveillance"/>
        </authorList>
    </citation>
    <scope>NUCLEOTIDE SEQUENCE [LARGE SCALE GENOMIC DNA]</scope>
    <source>
        <strain evidence="2 3">CECT 4292</strain>
    </source>
</reference>